<evidence type="ECO:0000256" key="1">
    <source>
        <dbReference type="ARBA" id="ARBA00022729"/>
    </source>
</evidence>
<feature type="signal peptide" evidence="2">
    <location>
        <begin position="1"/>
        <end position="21"/>
    </location>
</feature>
<dbReference type="AlphaFoldDB" id="A0A1H7C6P3"/>
<name>A0A1H7C6P3_9PSED</name>
<accession>A0A1H7C6P3</accession>
<dbReference type="Proteomes" id="UP000242930">
    <property type="component" value="Unassembled WGS sequence"/>
</dbReference>
<reference evidence="4" key="1">
    <citation type="submission" date="2016-10" db="EMBL/GenBank/DDBJ databases">
        <authorList>
            <person name="Varghese N."/>
            <person name="Submissions S."/>
        </authorList>
    </citation>
    <scope>NUCLEOTIDE SEQUENCE [LARGE SCALE GENOMIC DNA]</scope>
    <source>
        <strain evidence="4">LMG 25967</strain>
    </source>
</reference>
<dbReference type="RefSeq" id="WP_244517290.1">
    <property type="nucleotide sequence ID" value="NZ_FNZE01000022.1"/>
</dbReference>
<evidence type="ECO:0000313" key="4">
    <source>
        <dbReference type="Proteomes" id="UP000242930"/>
    </source>
</evidence>
<dbReference type="EMBL" id="FNZE01000022">
    <property type="protein sequence ID" value="SEJ85361.1"/>
    <property type="molecule type" value="Genomic_DNA"/>
</dbReference>
<sequence>MKLLRTTLAALCMSSSLAATAATPQPAVVTLKVHHFMPHDSVTQREFLQPWADKISRESAGRIRFHFFPAMQLGGKPSQLVDQVRDGTADIVWALPGYTSGRFPLTSAFELPFMNRSAEASSQAMWDFLQAHGQKEYQGIQLLATHLTDSVLLHTRKQPIRSMADFAGLRLRTANPVQSRLIALFGGQPQAMPINPVPAALARGLLDGAAVPWDVVTSVKLQERVKYHTEMAEGMPKLMHAALVVAMNKARYDSLPDDLRQIIDANSGRALSARAGRLWDTGVVETGRQRARERNNEIHFLAAEEQQRWMDAARSLDGDWVSEVESKGYANGAGLLREACQLVTKYSGQAAR</sequence>
<dbReference type="PANTHER" id="PTHR33376">
    <property type="match status" value="1"/>
</dbReference>
<keyword evidence="1 2" id="KW-0732">Signal</keyword>
<feature type="chain" id="PRO_5017302281" evidence="2">
    <location>
        <begin position="22"/>
        <end position="352"/>
    </location>
</feature>
<dbReference type="GO" id="GO:0055085">
    <property type="term" value="P:transmembrane transport"/>
    <property type="evidence" value="ECO:0007669"/>
    <property type="project" value="InterPro"/>
</dbReference>
<dbReference type="PANTHER" id="PTHR33376:SF15">
    <property type="entry name" value="BLL6794 PROTEIN"/>
    <property type="match status" value="1"/>
</dbReference>
<protein>
    <submittedName>
        <fullName evidence="3">TRAP-type C4-dicarboxylate transport system, substrate-binding protein</fullName>
    </submittedName>
</protein>
<keyword evidence="4" id="KW-1185">Reference proteome</keyword>
<dbReference type="NCBIfam" id="NF037995">
    <property type="entry name" value="TRAP_S1"/>
    <property type="match status" value="1"/>
</dbReference>
<dbReference type="InterPro" id="IPR018389">
    <property type="entry name" value="DctP_fam"/>
</dbReference>
<evidence type="ECO:0000313" key="3">
    <source>
        <dbReference type="EMBL" id="SEJ85361.1"/>
    </source>
</evidence>
<dbReference type="Pfam" id="PF03480">
    <property type="entry name" value="DctP"/>
    <property type="match status" value="1"/>
</dbReference>
<proteinExistence type="predicted"/>
<organism evidence="3 4">
    <name type="scientific">Pseudomonas linyingensis</name>
    <dbReference type="NCBI Taxonomy" id="915471"/>
    <lineage>
        <taxon>Bacteria</taxon>
        <taxon>Pseudomonadati</taxon>
        <taxon>Pseudomonadota</taxon>
        <taxon>Gammaproteobacteria</taxon>
        <taxon>Pseudomonadales</taxon>
        <taxon>Pseudomonadaceae</taxon>
        <taxon>Pseudomonas</taxon>
    </lineage>
</organism>
<dbReference type="Gene3D" id="3.40.190.170">
    <property type="entry name" value="Bacterial extracellular solute-binding protein, family 7"/>
    <property type="match status" value="1"/>
</dbReference>
<dbReference type="InterPro" id="IPR038404">
    <property type="entry name" value="TRAP_DctP_sf"/>
</dbReference>
<evidence type="ECO:0000256" key="2">
    <source>
        <dbReference type="SAM" id="SignalP"/>
    </source>
</evidence>
<gene>
    <name evidence="3" type="ORF">SAMN05216201_1225</name>
</gene>
<dbReference type="STRING" id="915471.SAMN05216201_1225"/>
<dbReference type="CDD" id="cd13665">
    <property type="entry name" value="PBP2_TRAP_Dctp3_4"/>
    <property type="match status" value="1"/>
</dbReference>